<sequence>MFSTKMQNDFMKEFFKIQEKGGEMWPNWENNFNFSPEENPMDNLNKWIKKNQEMFLNNISLVDGNQIKDVFNKMSEGMSSYTNLFNFWQDLQKQTMEDKASENAQEFINKWKDDYIKMLSENVMSEMPNNIMELTKEPMKLFKIYNDYNFSFMDPFNVSSKEYFENSPFSDKEYVKSYQTYINTLNEFFTMFREKAVETMEAIVVDYQGMIKGGNAPKDFNEFYNYWFNKNNDVVNELLGTDEFSKLLAKLSKESLNYKRNHDTILEKQVKWMPFPLKSDMRSLYKTIYDLRKEVKSLKRQINGR</sequence>
<evidence type="ECO:0000256" key="3">
    <source>
        <dbReference type="ARBA" id="ARBA00022752"/>
    </source>
</evidence>
<dbReference type="STRING" id="36844.SAMN04488501_101144"/>
<name>A0A0L6Z635_9CLOT</name>
<proteinExistence type="predicted"/>
<evidence type="ECO:0000256" key="2">
    <source>
        <dbReference type="ARBA" id="ARBA00019066"/>
    </source>
</evidence>
<dbReference type="EMBL" id="LHUR01000042">
    <property type="protein sequence ID" value="KOA18434.1"/>
    <property type="molecule type" value="Genomic_DNA"/>
</dbReference>
<keyword evidence="5" id="KW-1185">Reference proteome</keyword>
<organism evidence="4 5">
    <name type="scientific">Clostridium homopropionicum DSM 5847</name>
    <dbReference type="NCBI Taxonomy" id="1121318"/>
    <lineage>
        <taxon>Bacteria</taxon>
        <taxon>Bacillati</taxon>
        <taxon>Bacillota</taxon>
        <taxon>Clostridia</taxon>
        <taxon>Eubacteriales</taxon>
        <taxon>Clostridiaceae</taxon>
        <taxon>Clostridium</taxon>
    </lineage>
</organism>
<dbReference type="AlphaFoldDB" id="A0A0L6Z635"/>
<dbReference type="UniPathway" id="UPA00917"/>
<evidence type="ECO:0000256" key="1">
    <source>
        <dbReference type="ARBA" id="ARBA00004683"/>
    </source>
</evidence>
<evidence type="ECO:0000313" key="5">
    <source>
        <dbReference type="Proteomes" id="UP000037043"/>
    </source>
</evidence>
<dbReference type="PATRIC" id="fig|1121318.3.peg.3331"/>
<comment type="pathway">
    <text evidence="1">Biopolymer metabolism; poly-(R)-3-hydroxybutanoate biosynthesis.</text>
</comment>
<gene>
    <name evidence="4" type="ORF">CLHOM_33360</name>
</gene>
<evidence type="ECO:0000313" key="4">
    <source>
        <dbReference type="EMBL" id="KOA18434.1"/>
    </source>
</evidence>
<dbReference type="InterPro" id="IPR010123">
    <property type="entry name" value="PHA_synth_III_E"/>
</dbReference>
<dbReference type="GO" id="GO:0042619">
    <property type="term" value="P:poly-hydroxybutyrate biosynthetic process"/>
    <property type="evidence" value="ECO:0007669"/>
    <property type="project" value="UniProtKB-KW"/>
</dbReference>
<keyword evidence="3" id="KW-0583">PHB biosynthesis</keyword>
<accession>A0A0L6Z635</accession>
<comment type="caution">
    <text evidence="4">The sequence shown here is derived from an EMBL/GenBank/DDBJ whole genome shotgun (WGS) entry which is preliminary data.</text>
</comment>
<dbReference type="Pfam" id="PF09712">
    <property type="entry name" value="PHA_synth_III_E"/>
    <property type="match status" value="1"/>
</dbReference>
<reference evidence="5" key="1">
    <citation type="submission" date="2015-08" db="EMBL/GenBank/DDBJ databases">
        <title>Genome sequence of the strict anaerobe Clostridium homopropionicum LuHBu1 (DSM 5847T).</title>
        <authorList>
            <person name="Poehlein A."/>
            <person name="Beck M."/>
            <person name="Schiel-Bengelsdorf B."/>
            <person name="Bengelsdorf F.R."/>
            <person name="Daniel R."/>
            <person name="Duerre P."/>
        </authorList>
    </citation>
    <scope>NUCLEOTIDE SEQUENCE [LARGE SCALE GENOMIC DNA]</scope>
    <source>
        <strain evidence="5">DSM 5847</strain>
    </source>
</reference>
<dbReference type="Proteomes" id="UP000037043">
    <property type="component" value="Unassembled WGS sequence"/>
</dbReference>
<protein>
    <recommendedName>
        <fullName evidence="2">Poly(3-hydroxyalkanoate) polymerase subunit PhaE</fullName>
    </recommendedName>
</protein>
<dbReference type="RefSeq" id="WP_052222781.1">
    <property type="nucleotide sequence ID" value="NZ_LHUR01000042.1"/>
</dbReference>